<keyword evidence="3" id="KW-1185">Reference proteome</keyword>
<evidence type="ECO:0000313" key="2">
    <source>
        <dbReference type="EMBL" id="KAK8407730.1"/>
    </source>
</evidence>
<protein>
    <recommendedName>
        <fullName evidence="1">Chitin-binding type-2 domain-containing protein</fullName>
    </recommendedName>
</protein>
<sequence>MNCQSIGRFRHPYDCGKFVDCLPDPETGKLYSREGSCNGQAFHPTFKKCGSIDKVKGCKPRSGRAIAANHKLDYVCEGASSEFVCADCKTLVNCINGTAYPEPCASGDLCAVKDAQFGGGVCYPSEPIECMCEHPNEFKVDYYDETRFFFCENQGSDPVIYQCPDDHLFVPSLSQCRSYAGLPECTSIGVFANELNCSQYYTCIFTTNGWVQKPSSCDNETHSGLMYNEQTGKCEDPCTWDTGKFSCSVEGRFPDPVNCNAYYECVEDDSYESGLRQTHHSCPDGYEWDPTAREAFGHCVVQGTRKAKCSPVKENKCFIPQDQCNATGDQ</sequence>
<dbReference type="PROSITE" id="PS50940">
    <property type="entry name" value="CHIT_BIND_II"/>
    <property type="match status" value="1"/>
</dbReference>
<dbReference type="GO" id="GO:0008061">
    <property type="term" value="F:chitin binding"/>
    <property type="evidence" value="ECO:0007669"/>
    <property type="project" value="InterPro"/>
</dbReference>
<dbReference type="GO" id="GO:0005576">
    <property type="term" value="C:extracellular region"/>
    <property type="evidence" value="ECO:0007669"/>
    <property type="project" value="InterPro"/>
</dbReference>
<evidence type="ECO:0000313" key="3">
    <source>
        <dbReference type="Proteomes" id="UP001487740"/>
    </source>
</evidence>
<name>A0AAW0V8D0_SCYPA</name>
<feature type="domain" description="Chitin-binding type-2" evidence="1">
    <location>
        <begin position="244"/>
        <end position="311"/>
    </location>
</feature>
<dbReference type="Pfam" id="PF01607">
    <property type="entry name" value="CBM_14"/>
    <property type="match status" value="1"/>
</dbReference>
<organism evidence="2 3">
    <name type="scientific">Scylla paramamosain</name>
    <name type="common">Mud crab</name>
    <dbReference type="NCBI Taxonomy" id="85552"/>
    <lineage>
        <taxon>Eukaryota</taxon>
        <taxon>Metazoa</taxon>
        <taxon>Ecdysozoa</taxon>
        <taxon>Arthropoda</taxon>
        <taxon>Crustacea</taxon>
        <taxon>Multicrustacea</taxon>
        <taxon>Malacostraca</taxon>
        <taxon>Eumalacostraca</taxon>
        <taxon>Eucarida</taxon>
        <taxon>Decapoda</taxon>
        <taxon>Pleocyemata</taxon>
        <taxon>Brachyura</taxon>
        <taxon>Eubrachyura</taxon>
        <taxon>Portunoidea</taxon>
        <taxon>Portunidae</taxon>
        <taxon>Portuninae</taxon>
        <taxon>Scylla</taxon>
    </lineage>
</organism>
<dbReference type="SMART" id="SM00494">
    <property type="entry name" value="ChtBD2"/>
    <property type="match status" value="4"/>
</dbReference>
<dbReference type="Proteomes" id="UP001487740">
    <property type="component" value="Unassembled WGS sequence"/>
</dbReference>
<dbReference type="Gene3D" id="2.170.140.10">
    <property type="entry name" value="Chitin binding domain"/>
    <property type="match status" value="3"/>
</dbReference>
<comment type="caution">
    <text evidence="2">The sequence shown here is derived from an EMBL/GenBank/DDBJ whole genome shotgun (WGS) entry which is preliminary data.</text>
</comment>
<dbReference type="InterPro" id="IPR036508">
    <property type="entry name" value="Chitin-bd_dom_sf"/>
</dbReference>
<dbReference type="AlphaFoldDB" id="A0AAW0V8D0"/>
<accession>A0AAW0V8D0</accession>
<dbReference type="EMBL" id="JARAKH010000001">
    <property type="protein sequence ID" value="KAK8407730.1"/>
    <property type="molecule type" value="Genomic_DNA"/>
</dbReference>
<reference evidence="2 3" key="1">
    <citation type="submission" date="2023-03" db="EMBL/GenBank/DDBJ databases">
        <title>High-quality genome of Scylla paramamosain provides insights in environmental adaptation.</title>
        <authorList>
            <person name="Zhang L."/>
        </authorList>
    </citation>
    <scope>NUCLEOTIDE SEQUENCE [LARGE SCALE GENOMIC DNA]</scope>
    <source>
        <strain evidence="2">LZ_2023a</strain>
        <tissue evidence="2">Muscle</tissue>
    </source>
</reference>
<gene>
    <name evidence="2" type="ORF">O3P69_002346</name>
</gene>
<evidence type="ECO:0000259" key="1">
    <source>
        <dbReference type="PROSITE" id="PS50940"/>
    </source>
</evidence>
<proteinExistence type="predicted"/>
<dbReference type="InterPro" id="IPR002557">
    <property type="entry name" value="Chitin-bd_dom"/>
</dbReference>
<dbReference type="SUPFAM" id="SSF57625">
    <property type="entry name" value="Invertebrate chitin-binding proteins"/>
    <property type="match status" value="4"/>
</dbReference>